<reference evidence="2" key="1">
    <citation type="journal article" date="2023" name="Mol. Biol. Evol.">
        <title>Third-Generation Sequencing Reveals the Adaptive Role of the Epigenome in Three Deep-Sea Polychaetes.</title>
        <authorList>
            <person name="Perez M."/>
            <person name="Aroh O."/>
            <person name="Sun Y."/>
            <person name="Lan Y."/>
            <person name="Juniper S.K."/>
            <person name="Young C.R."/>
            <person name="Angers B."/>
            <person name="Qian P.Y."/>
        </authorList>
    </citation>
    <scope>NUCLEOTIDE SEQUENCE</scope>
    <source>
        <strain evidence="2">R07B-5</strain>
    </source>
</reference>
<feature type="chain" id="PRO_5041914748" evidence="1">
    <location>
        <begin position="27"/>
        <end position="91"/>
    </location>
</feature>
<evidence type="ECO:0000256" key="1">
    <source>
        <dbReference type="SAM" id="SignalP"/>
    </source>
</evidence>
<feature type="signal peptide" evidence="1">
    <location>
        <begin position="1"/>
        <end position="26"/>
    </location>
</feature>
<organism evidence="2 3">
    <name type="scientific">Ridgeia piscesae</name>
    <name type="common">Tubeworm</name>
    <dbReference type="NCBI Taxonomy" id="27915"/>
    <lineage>
        <taxon>Eukaryota</taxon>
        <taxon>Metazoa</taxon>
        <taxon>Spiralia</taxon>
        <taxon>Lophotrochozoa</taxon>
        <taxon>Annelida</taxon>
        <taxon>Polychaeta</taxon>
        <taxon>Sedentaria</taxon>
        <taxon>Canalipalpata</taxon>
        <taxon>Sabellida</taxon>
        <taxon>Siboglinidae</taxon>
        <taxon>Ridgeia</taxon>
    </lineage>
</organism>
<dbReference type="Proteomes" id="UP001209878">
    <property type="component" value="Unassembled WGS sequence"/>
</dbReference>
<dbReference type="AlphaFoldDB" id="A0AAD9K3J9"/>
<evidence type="ECO:0000313" key="3">
    <source>
        <dbReference type="Proteomes" id="UP001209878"/>
    </source>
</evidence>
<name>A0AAD9K3J9_RIDPI</name>
<evidence type="ECO:0000313" key="2">
    <source>
        <dbReference type="EMBL" id="KAK2163275.1"/>
    </source>
</evidence>
<comment type="caution">
    <text evidence="2">The sequence shown here is derived from an EMBL/GenBank/DDBJ whole genome shotgun (WGS) entry which is preliminary data.</text>
</comment>
<keyword evidence="3" id="KW-1185">Reference proteome</keyword>
<sequence length="91" mass="10520">MMRCHVRPHAICTLVGAVLFIALVLPLQSDCLRIVPEHGRCIEECWFRHKECLQKICTKDAATLEAGMQLCVQQRKRCLKECFEDIFVDTE</sequence>
<protein>
    <submittedName>
        <fullName evidence="2">Uncharacterized protein</fullName>
    </submittedName>
</protein>
<accession>A0AAD9K3J9</accession>
<gene>
    <name evidence="2" type="ORF">NP493_1469g00006</name>
</gene>
<keyword evidence="1" id="KW-0732">Signal</keyword>
<proteinExistence type="predicted"/>
<dbReference type="EMBL" id="JAODUO010001470">
    <property type="protein sequence ID" value="KAK2163275.1"/>
    <property type="molecule type" value="Genomic_DNA"/>
</dbReference>